<feature type="region of interest" description="Disordered" evidence="1">
    <location>
        <begin position="1"/>
        <end position="31"/>
    </location>
</feature>
<protein>
    <submittedName>
        <fullName evidence="2">Uncharacterized protein</fullName>
    </submittedName>
</protein>
<feature type="compositionally biased region" description="Basic and acidic residues" evidence="1">
    <location>
        <begin position="1"/>
        <end position="10"/>
    </location>
</feature>
<dbReference type="AlphaFoldDB" id="A0ABD0UFX6"/>
<dbReference type="Proteomes" id="UP001552299">
    <property type="component" value="Unassembled WGS sequence"/>
</dbReference>
<name>A0ABD0UFX6_DENTH</name>
<evidence type="ECO:0000256" key="1">
    <source>
        <dbReference type="SAM" id="MobiDB-lite"/>
    </source>
</evidence>
<comment type="caution">
    <text evidence="2">The sequence shown here is derived from an EMBL/GenBank/DDBJ whole genome shotgun (WGS) entry which is preliminary data.</text>
</comment>
<dbReference type="EMBL" id="JANQDX010000017">
    <property type="protein sequence ID" value="KAL0909088.1"/>
    <property type="molecule type" value="Genomic_DNA"/>
</dbReference>
<gene>
    <name evidence="2" type="ORF">M5K25_023615</name>
</gene>
<reference evidence="2 3" key="1">
    <citation type="journal article" date="2024" name="Plant Biotechnol. J.">
        <title>Dendrobium thyrsiflorum genome and its molecular insights into genes involved in important horticultural traits.</title>
        <authorList>
            <person name="Chen B."/>
            <person name="Wang J.Y."/>
            <person name="Zheng P.J."/>
            <person name="Li K.L."/>
            <person name="Liang Y.M."/>
            <person name="Chen X.F."/>
            <person name="Zhang C."/>
            <person name="Zhao X."/>
            <person name="He X."/>
            <person name="Zhang G.Q."/>
            <person name="Liu Z.J."/>
            <person name="Xu Q."/>
        </authorList>
    </citation>
    <scope>NUCLEOTIDE SEQUENCE [LARGE SCALE GENOMIC DNA]</scope>
    <source>
        <strain evidence="2">GZMU011</strain>
    </source>
</reference>
<proteinExistence type="predicted"/>
<keyword evidence="3" id="KW-1185">Reference proteome</keyword>
<accession>A0ABD0UFX6</accession>
<sequence>MDSAEVKEEEGSSGTGEVAGPPRSGRLTRDSHRLVSSVVTLSLKPTASRVSLLSGRLTPAGRLNASRDYGVVVLTSGPTAQPHNLAGLLRLVPGLLPCSAA</sequence>
<organism evidence="2 3">
    <name type="scientific">Dendrobium thyrsiflorum</name>
    <name type="common">Pinecone-like raceme dendrobium</name>
    <name type="synonym">Orchid</name>
    <dbReference type="NCBI Taxonomy" id="117978"/>
    <lineage>
        <taxon>Eukaryota</taxon>
        <taxon>Viridiplantae</taxon>
        <taxon>Streptophyta</taxon>
        <taxon>Embryophyta</taxon>
        <taxon>Tracheophyta</taxon>
        <taxon>Spermatophyta</taxon>
        <taxon>Magnoliopsida</taxon>
        <taxon>Liliopsida</taxon>
        <taxon>Asparagales</taxon>
        <taxon>Orchidaceae</taxon>
        <taxon>Epidendroideae</taxon>
        <taxon>Malaxideae</taxon>
        <taxon>Dendrobiinae</taxon>
        <taxon>Dendrobium</taxon>
    </lineage>
</organism>
<evidence type="ECO:0000313" key="2">
    <source>
        <dbReference type="EMBL" id="KAL0909088.1"/>
    </source>
</evidence>
<evidence type="ECO:0000313" key="3">
    <source>
        <dbReference type="Proteomes" id="UP001552299"/>
    </source>
</evidence>